<dbReference type="NCBIfam" id="TIGR01200">
    <property type="entry name" value="GLPGLI"/>
    <property type="match status" value="1"/>
</dbReference>
<keyword evidence="2" id="KW-1185">Reference proteome</keyword>
<dbReference type="RefSeq" id="WP_157258922.1">
    <property type="nucleotide sequence ID" value="NZ_JAPJUH010000001.1"/>
</dbReference>
<comment type="caution">
    <text evidence="1">The sequence shown here is derived from an EMBL/GenBank/DDBJ whole genome shotgun (WGS) entry which is preliminary data.</text>
</comment>
<sequence>MKRYFKLIIPAAIFCILMSFRYKTHTGSEQPSGLAYYHFYHIKDSTQTGKVYSEDFILGFTTNKSIYSSQTKLKQDSTMEAALHAAEVKKSASVDLGVVLPVTEEDIYVDKGKLFTVKTTYSQSYLIAGEGDKIDWKIDRETKSILGYTCQKATGVCKGRKYTAWFTTDIPASFGPWKLQGLPGLILEAYDDRYFIKFTCTKFIAQSNFSQLKSISIPANATPTTKKEYEKMKKAQAEGFLAGGFSDNITIDKITTEGGNNTPQAKKFTINYPLELTD</sequence>
<dbReference type="EMBL" id="JAPJUH010000001">
    <property type="protein sequence ID" value="MCX3263816.1"/>
    <property type="molecule type" value="Genomic_DNA"/>
</dbReference>
<dbReference type="Pfam" id="PF09697">
    <property type="entry name" value="Porph_ging"/>
    <property type="match status" value="1"/>
</dbReference>
<name>A0A9X3I7K1_9SPHI</name>
<dbReference type="InterPro" id="IPR005901">
    <property type="entry name" value="GLPGLI"/>
</dbReference>
<organism evidence="1 2">
    <name type="scientific">Pedobacter agri</name>
    <dbReference type="NCBI Taxonomy" id="454586"/>
    <lineage>
        <taxon>Bacteria</taxon>
        <taxon>Pseudomonadati</taxon>
        <taxon>Bacteroidota</taxon>
        <taxon>Sphingobacteriia</taxon>
        <taxon>Sphingobacteriales</taxon>
        <taxon>Sphingobacteriaceae</taxon>
        <taxon>Pedobacter</taxon>
    </lineage>
</organism>
<dbReference type="AlphaFoldDB" id="A0A9X3I7K1"/>
<proteinExistence type="predicted"/>
<evidence type="ECO:0000313" key="2">
    <source>
        <dbReference type="Proteomes" id="UP001142592"/>
    </source>
</evidence>
<evidence type="ECO:0000313" key="1">
    <source>
        <dbReference type="EMBL" id="MCX3263816.1"/>
    </source>
</evidence>
<gene>
    <name evidence="1" type="ORF">OQZ29_03620</name>
</gene>
<dbReference type="Proteomes" id="UP001142592">
    <property type="component" value="Unassembled WGS sequence"/>
</dbReference>
<accession>A0A9X3I7K1</accession>
<protein>
    <submittedName>
        <fullName evidence="1">GLPGLI family protein</fullName>
    </submittedName>
</protein>
<reference evidence="1" key="1">
    <citation type="submission" date="2022-11" db="EMBL/GenBank/DDBJ databases">
        <authorList>
            <person name="Graham C."/>
            <person name="Newman J.D."/>
        </authorList>
    </citation>
    <scope>NUCLEOTIDE SEQUENCE</scope>
    <source>
        <strain evidence="1">DSM 19486</strain>
    </source>
</reference>